<dbReference type="Gene3D" id="2.40.160.120">
    <property type="match status" value="1"/>
</dbReference>
<dbReference type="PANTHER" id="PTHR10972:SF136">
    <property type="entry name" value="OXYSTEROL-BINDING PROTEIN 8"/>
    <property type="match status" value="1"/>
</dbReference>
<name>A0AAD4XGJ3_9MAGN</name>
<dbReference type="GO" id="GO:0032934">
    <property type="term" value="F:sterol binding"/>
    <property type="evidence" value="ECO:0007669"/>
    <property type="project" value="TreeGrafter"/>
</dbReference>
<dbReference type="InterPro" id="IPR037239">
    <property type="entry name" value="OSBP_sf"/>
</dbReference>
<accession>A0AAD4XGJ3</accession>
<proteinExistence type="predicted"/>
<organism evidence="1 2">
    <name type="scientific">Papaver atlanticum</name>
    <dbReference type="NCBI Taxonomy" id="357466"/>
    <lineage>
        <taxon>Eukaryota</taxon>
        <taxon>Viridiplantae</taxon>
        <taxon>Streptophyta</taxon>
        <taxon>Embryophyta</taxon>
        <taxon>Tracheophyta</taxon>
        <taxon>Spermatophyta</taxon>
        <taxon>Magnoliopsida</taxon>
        <taxon>Ranunculales</taxon>
        <taxon>Papaveraceae</taxon>
        <taxon>Papaveroideae</taxon>
        <taxon>Papaver</taxon>
    </lineage>
</organism>
<dbReference type="AlphaFoldDB" id="A0AAD4XGJ3"/>
<sequence>MTSESGNGGGLFISIKSSLWNNGKLPKGVEEQVGLWKMLKKHIGMDITYLGFLPIYFLEPRSQLQRGAESMEYSHLLDQANECDDPYMQLVYASSWSMSFLYAIRRTFKTFNPILGETCEFVNYDGITYIGEQVSHHPPAEAVHAENEHFMLDSTTSLRTKLLRNSLDIYLGTRTRITFKRDGVVLECTPPKAKLYNLIFGRMWISFYGDLTMTNLTTGDYVVLRFQPSGWFRWMDAKEPKILMSGKWTKSMSYQPCDKEGKPLQGTELQEVWRVPVIPVKDKYHFTYFSHKVNSFDTAPRRMLASDSRLRPDRYALEKGDLSKVGHEKNSLEVRQRKERIKREANGDKLTPKWFDLTKQVVTTPYAIHKFTNTMVSTINTGQQ</sequence>
<dbReference type="InterPro" id="IPR000648">
    <property type="entry name" value="Oxysterol-bd"/>
</dbReference>
<protein>
    <recommendedName>
        <fullName evidence="3">Oxysterol-binding protein</fullName>
    </recommendedName>
</protein>
<dbReference type="PANTHER" id="PTHR10972">
    <property type="entry name" value="OXYSTEROL-BINDING PROTEIN-RELATED"/>
    <property type="match status" value="1"/>
</dbReference>
<dbReference type="GO" id="GO:0016020">
    <property type="term" value="C:membrane"/>
    <property type="evidence" value="ECO:0007669"/>
    <property type="project" value="TreeGrafter"/>
</dbReference>
<evidence type="ECO:0000313" key="2">
    <source>
        <dbReference type="Proteomes" id="UP001202328"/>
    </source>
</evidence>
<comment type="caution">
    <text evidence="1">The sequence shown here is derived from an EMBL/GenBank/DDBJ whole genome shotgun (WGS) entry which is preliminary data.</text>
</comment>
<dbReference type="SUPFAM" id="SSF144000">
    <property type="entry name" value="Oxysterol-binding protein-like"/>
    <property type="match status" value="1"/>
</dbReference>
<evidence type="ECO:0000313" key="1">
    <source>
        <dbReference type="EMBL" id="KAI3914791.1"/>
    </source>
</evidence>
<dbReference type="Gene3D" id="3.30.70.3490">
    <property type="match status" value="1"/>
</dbReference>
<dbReference type="Proteomes" id="UP001202328">
    <property type="component" value="Unassembled WGS sequence"/>
</dbReference>
<dbReference type="Pfam" id="PF01237">
    <property type="entry name" value="Oxysterol_BP"/>
    <property type="match status" value="1"/>
</dbReference>
<reference evidence="1" key="1">
    <citation type="submission" date="2022-04" db="EMBL/GenBank/DDBJ databases">
        <title>A functionally conserved STORR gene fusion in Papaver species that diverged 16.8 million years ago.</title>
        <authorList>
            <person name="Catania T."/>
        </authorList>
    </citation>
    <scope>NUCLEOTIDE SEQUENCE</scope>
    <source>
        <strain evidence="1">S-188037</strain>
    </source>
</reference>
<gene>
    <name evidence="1" type="ORF">MKW98_002027</name>
</gene>
<evidence type="ECO:0008006" key="3">
    <source>
        <dbReference type="Google" id="ProtNLM"/>
    </source>
</evidence>
<dbReference type="EMBL" id="JAJJMB010009231">
    <property type="protein sequence ID" value="KAI3914791.1"/>
    <property type="molecule type" value="Genomic_DNA"/>
</dbReference>
<dbReference type="GO" id="GO:0005829">
    <property type="term" value="C:cytosol"/>
    <property type="evidence" value="ECO:0007669"/>
    <property type="project" value="TreeGrafter"/>
</dbReference>
<keyword evidence="2" id="KW-1185">Reference proteome</keyword>